<dbReference type="PIRSF" id="PIRSF003161">
    <property type="entry name" value="FliG"/>
    <property type="match status" value="1"/>
</dbReference>
<dbReference type="PRINTS" id="PR00954">
    <property type="entry name" value="FLGMOTORFLIG"/>
</dbReference>
<evidence type="ECO:0000259" key="14">
    <source>
        <dbReference type="Pfam" id="PF14842"/>
    </source>
</evidence>
<dbReference type="GO" id="GO:0009425">
    <property type="term" value="C:bacterial-type flagellum basal body"/>
    <property type="evidence" value="ECO:0007669"/>
    <property type="project" value="UniProtKB-SubCell"/>
</dbReference>
<dbReference type="GO" id="GO:0006935">
    <property type="term" value="P:chemotaxis"/>
    <property type="evidence" value="ECO:0007669"/>
    <property type="project" value="UniProtKB-KW"/>
</dbReference>
<dbReference type="GO" id="GO:0005886">
    <property type="term" value="C:plasma membrane"/>
    <property type="evidence" value="ECO:0007669"/>
    <property type="project" value="UniProtKB-SubCell"/>
</dbReference>
<evidence type="ECO:0000259" key="13">
    <source>
        <dbReference type="Pfam" id="PF14841"/>
    </source>
</evidence>
<evidence type="ECO:0000256" key="11">
    <source>
        <dbReference type="PIRNR" id="PIRNR003161"/>
    </source>
</evidence>
<dbReference type="InterPro" id="IPR023087">
    <property type="entry name" value="Flg_Motor_Flig_C"/>
</dbReference>
<keyword evidence="15" id="KW-0282">Flagellum</keyword>
<dbReference type="SUPFAM" id="SSF48029">
    <property type="entry name" value="FliG"/>
    <property type="match status" value="2"/>
</dbReference>
<dbReference type="AlphaFoldDB" id="A0A841HMW8"/>
<dbReference type="NCBIfam" id="TIGR00207">
    <property type="entry name" value="fliG"/>
    <property type="match status" value="1"/>
</dbReference>
<dbReference type="InterPro" id="IPR032779">
    <property type="entry name" value="FliG_M"/>
</dbReference>
<keyword evidence="15" id="KW-0966">Cell projection</keyword>
<dbReference type="Pfam" id="PF14841">
    <property type="entry name" value="FliG_M"/>
    <property type="match status" value="1"/>
</dbReference>
<keyword evidence="8 11" id="KW-0472">Membrane</keyword>
<evidence type="ECO:0000256" key="6">
    <source>
        <dbReference type="ARBA" id="ARBA00022500"/>
    </source>
</evidence>
<keyword evidence="11" id="KW-0997">Cell inner membrane</keyword>
<dbReference type="InterPro" id="IPR011002">
    <property type="entry name" value="FliG_a-hlx"/>
</dbReference>
<comment type="function">
    <text evidence="10 11">FliG is one of three proteins (FliG, FliN, FliM) that forms the rotor-mounted switch complex (C ring), located at the base of the basal body. This complex interacts with the CheY and CheZ chemotaxis proteins, in addition to contacting components of the motor that determine the direction of flagellar rotation.</text>
</comment>
<evidence type="ECO:0000313" key="15">
    <source>
        <dbReference type="EMBL" id="MBB6094216.1"/>
    </source>
</evidence>
<keyword evidence="7 11" id="KW-0283">Flagellar rotation</keyword>
<keyword evidence="9 11" id="KW-0975">Bacterial flagellum</keyword>
<dbReference type="Gene3D" id="1.10.220.30">
    <property type="match status" value="3"/>
</dbReference>
<dbReference type="InterPro" id="IPR000090">
    <property type="entry name" value="Flg_Motor_Flig"/>
</dbReference>
<dbReference type="PANTHER" id="PTHR30534:SF0">
    <property type="entry name" value="FLAGELLAR MOTOR SWITCH PROTEIN FLIG"/>
    <property type="match status" value="1"/>
</dbReference>
<comment type="similarity">
    <text evidence="3 11">Belongs to the FliG family.</text>
</comment>
<proteinExistence type="inferred from homology"/>
<keyword evidence="5 11" id="KW-1003">Cell membrane</keyword>
<dbReference type="Proteomes" id="UP000588068">
    <property type="component" value="Unassembled WGS sequence"/>
</dbReference>
<keyword evidence="15" id="KW-0969">Cilium</keyword>
<evidence type="ECO:0000256" key="5">
    <source>
        <dbReference type="ARBA" id="ARBA00022475"/>
    </source>
</evidence>
<keyword evidence="6 11" id="KW-0145">Chemotaxis</keyword>
<dbReference type="Pfam" id="PF01706">
    <property type="entry name" value="FliG_C"/>
    <property type="match status" value="1"/>
</dbReference>
<evidence type="ECO:0000256" key="10">
    <source>
        <dbReference type="ARBA" id="ARBA00025598"/>
    </source>
</evidence>
<dbReference type="InterPro" id="IPR028263">
    <property type="entry name" value="FliG_N"/>
</dbReference>
<evidence type="ECO:0000256" key="4">
    <source>
        <dbReference type="ARBA" id="ARBA00021870"/>
    </source>
</evidence>
<organism evidence="15 16">
    <name type="scientific">Povalibacter uvarum</name>
    <dbReference type="NCBI Taxonomy" id="732238"/>
    <lineage>
        <taxon>Bacteria</taxon>
        <taxon>Pseudomonadati</taxon>
        <taxon>Pseudomonadota</taxon>
        <taxon>Gammaproteobacteria</taxon>
        <taxon>Steroidobacterales</taxon>
        <taxon>Steroidobacteraceae</taxon>
        <taxon>Povalibacter</taxon>
    </lineage>
</organism>
<comment type="caution">
    <text evidence="15">The sequence shown here is derived from an EMBL/GenBank/DDBJ whole genome shotgun (WGS) entry which is preliminary data.</text>
</comment>
<accession>A0A841HMW8</accession>
<evidence type="ECO:0000313" key="16">
    <source>
        <dbReference type="Proteomes" id="UP000588068"/>
    </source>
</evidence>
<evidence type="ECO:0000259" key="12">
    <source>
        <dbReference type="Pfam" id="PF01706"/>
    </source>
</evidence>
<evidence type="ECO:0000256" key="9">
    <source>
        <dbReference type="ARBA" id="ARBA00023143"/>
    </source>
</evidence>
<reference evidence="15 16" key="1">
    <citation type="submission" date="2020-08" db="EMBL/GenBank/DDBJ databases">
        <title>Genomic Encyclopedia of Type Strains, Phase IV (KMG-IV): sequencing the most valuable type-strain genomes for metagenomic binning, comparative biology and taxonomic classification.</title>
        <authorList>
            <person name="Goeker M."/>
        </authorList>
    </citation>
    <scope>NUCLEOTIDE SEQUENCE [LARGE SCALE GENOMIC DNA]</scope>
    <source>
        <strain evidence="15 16">DSM 26723</strain>
    </source>
</reference>
<comment type="subcellular location">
    <subcellularLocation>
        <location evidence="1 11">Bacterial flagellum basal body</location>
    </subcellularLocation>
    <subcellularLocation>
        <location evidence="2 11">Cell inner membrane</location>
        <topology evidence="2 11">Peripheral membrane protein</topology>
        <orientation evidence="2 11">Cytoplasmic side</orientation>
    </subcellularLocation>
</comment>
<keyword evidence="16" id="KW-1185">Reference proteome</keyword>
<feature type="domain" description="Flagellar motor switch protein FliG N-terminal" evidence="14">
    <location>
        <begin position="11"/>
        <end position="109"/>
    </location>
</feature>
<evidence type="ECO:0000256" key="1">
    <source>
        <dbReference type="ARBA" id="ARBA00004117"/>
    </source>
</evidence>
<dbReference type="FunFam" id="1.10.220.30:FF:000001">
    <property type="entry name" value="Flagellar motor switch protein FliG"/>
    <property type="match status" value="1"/>
</dbReference>
<dbReference type="Pfam" id="PF14842">
    <property type="entry name" value="FliG_N"/>
    <property type="match status" value="1"/>
</dbReference>
<dbReference type="EMBL" id="JACHHZ010000003">
    <property type="protein sequence ID" value="MBB6094216.1"/>
    <property type="molecule type" value="Genomic_DNA"/>
</dbReference>
<feature type="domain" description="Flagellar motor switch protein FliG middle" evidence="13">
    <location>
        <begin position="121"/>
        <end position="190"/>
    </location>
</feature>
<gene>
    <name evidence="15" type="ORF">HNQ60_003097</name>
</gene>
<dbReference type="RefSeq" id="WP_184333274.1">
    <property type="nucleotide sequence ID" value="NZ_JACHHZ010000003.1"/>
</dbReference>
<evidence type="ECO:0000256" key="8">
    <source>
        <dbReference type="ARBA" id="ARBA00023136"/>
    </source>
</evidence>
<evidence type="ECO:0000256" key="2">
    <source>
        <dbReference type="ARBA" id="ARBA00004515"/>
    </source>
</evidence>
<dbReference type="GO" id="GO:0003774">
    <property type="term" value="F:cytoskeletal motor activity"/>
    <property type="evidence" value="ECO:0007669"/>
    <property type="project" value="InterPro"/>
</dbReference>
<evidence type="ECO:0000256" key="3">
    <source>
        <dbReference type="ARBA" id="ARBA00010299"/>
    </source>
</evidence>
<feature type="domain" description="Flagellar motor switch protein FliG C-terminal" evidence="12">
    <location>
        <begin position="223"/>
        <end position="329"/>
    </location>
</feature>
<dbReference type="GO" id="GO:0071973">
    <property type="term" value="P:bacterial-type flagellum-dependent cell motility"/>
    <property type="evidence" value="ECO:0007669"/>
    <property type="project" value="InterPro"/>
</dbReference>
<sequence>MSDAKKAPQRSGTERAAILLLSLGEAEAADVMKHMGAKDVQRIGAAMTQLQNISRAEVQEVLQEFTTTVESQTSLGVGVDEYLRKVLIGALGEDKAAGVIDRILFGRSSKGLEALKWMDARAVSELIRQEHPQIIAIVLAYLDADQSADVLAQFPDWLRADVIMRIATLDGIQPSALHELDDVIEKQFAGKTGVLKTSVIGGVKTAANIMNFMDSSQEGALLEHINKVDEPLGTKIQDLMFVFDDLLEIDDRGMQEVLRAVPGERLLIALKGAEDGLKEKVFKNMSQRAAEMLKDDLESRGPVRLSEVEGAQKEILAMVRKMAEAGTVQFGGKGEEFV</sequence>
<protein>
    <recommendedName>
        <fullName evidence="4 11">Flagellar motor switch protein FliG</fullName>
    </recommendedName>
</protein>
<dbReference type="PANTHER" id="PTHR30534">
    <property type="entry name" value="FLAGELLAR MOTOR SWITCH PROTEIN FLIG"/>
    <property type="match status" value="1"/>
</dbReference>
<name>A0A841HMW8_9GAMM</name>
<evidence type="ECO:0000256" key="7">
    <source>
        <dbReference type="ARBA" id="ARBA00022779"/>
    </source>
</evidence>